<evidence type="ECO:0000256" key="1">
    <source>
        <dbReference type="ARBA" id="ARBA00001933"/>
    </source>
</evidence>
<dbReference type="Gene3D" id="3.90.1150.10">
    <property type="entry name" value="Aspartate Aminotransferase, domain 1"/>
    <property type="match status" value="1"/>
</dbReference>
<feature type="binding site" evidence="9">
    <location>
        <position position="414"/>
    </location>
    <ligand>
        <name>substrate</name>
    </ligand>
</feature>
<feature type="binding site" evidence="9">
    <location>
        <position position="244"/>
    </location>
    <ligand>
        <name>pyridoxal 5'-phosphate</name>
        <dbReference type="ChEBI" id="CHEBI:597326"/>
    </ligand>
</feature>
<feature type="binding site" evidence="9">
    <location>
        <begin position="272"/>
        <end position="274"/>
    </location>
    <ligand>
        <name>pyridoxal 5'-phosphate</name>
        <dbReference type="ChEBI" id="CHEBI:597326"/>
    </ligand>
</feature>
<dbReference type="EC" id="2.6.1.83" evidence="3 9"/>
<dbReference type="Proteomes" id="UP000187464">
    <property type="component" value="Chromosome I"/>
</dbReference>
<comment type="catalytic activity">
    <reaction evidence="8 9">
        <text>(2S,6S)-2,6-diaminopimelate + 2-oxoglutarate = (S)-2,3,4,5-tetrahydrodipicolinate + L-glutamate + H2O + H(+)</text>
        <dbReference type="Rhea" id="RHEA:23988"/>
        <dbReference type="ChEBI" id="CHEBI:15377"/>
        <dbReference type="ChEBI" id="CHEBI:15378"/>
        <dbReference type="ChEBI" id="CHEBI:16810"/>
        <dbReference type="ChEBI" id="CHEBI:16845"/>
        <dbReference type="ChEBI" id="CHEBI:29985"/>
        <dbReference type="ChEBI" id="CHEBI:57609"/>
        <dbReference type="EC" id="2.6.1.83"/>
    </reaction>
</comment>
<feature type="binding site" evidence="9">
    <location>
        <position position="283"/>
    </location>
    <ligand>
        <name>pyridoxal 5'-phosphate</name>
        <dbReference type="ChEBI" id="CHEBI:597326"/>
    </ligand>
</feature>
<comment type="pathway">
    <text evidence="2 9">Amino-acid biosynthesis; L-lysine biosynthesis via DAP pathway; LL-2,6-diaminopimelate from (S)-tetrahydrodipicolinate (aminotransferase route): step 1/1.</text>
</comment>
<dbReference type="Gene3D" id="3.40.640.10">
    <property type="entry name" value="Type I PLP-dependent aspartate aminotransferase-like (Major domain)"/>
    <property type="match status" value="1"/>
</dbReference>
<dbReference type="InterPro" id="IPR015421">
    <property type="entry name" value="PyrdxlP-dep_Trfase_major"/>
</dbReference>
<keyword evidence="7 9" id="KW-0663">Pyridoxal phosphate</keyword>
<evidence type="ECO:0000256" key="6">
    <source>
        <dbReference type="ARBA" id="ARBA00022679"/>
    </source>
</evidence>
<name>A0A1R3T1H5_9BACT</name>
<feature type="binding site" evidence="9">
    <location>
        <position position="213"/>
    </location>
    <ligand>
        <name>substrate</name>
    </ligand>
</feature>
<reference evidence="11 12" key="1">
    <citation type="submission" date="2016-08" db="EMBL/GenBank/DDBJ databases">
        <authorList>
            <person name="Seilhamer J.J."/>
        </authorList>
    </citation>
    <scope>NUCLEOTIDE SEQUENCE [LARGE SCALE GENOMIC DNA]</scope>
    <source>
        <strain evidence="11">M3/6</strain>
    </source>
</reference>
<feature type="binding site" evidence="9">
    <location>
        <begin position="142"/>
        <end position="143"/>
    </location>
    <ligand>
        <name>pyridoxal 5'-phosphate</name>
        <dbReference type="ChEBI" id="CHEBI:597326"/>
    </ligand>
</feature>
<dbReference type="Pfam" id="PF00155">
    <property type="entry name" value="Aminotran_1_2"/>
    <property type="match status" value="1"/>
</dbReference>
<evidence type="ECO:0000256" key="3">
    <source>
        <dbReference type="ARBA" id="ARBA00013138"/>
    </source>
</evidence>
<dbReference type="GO" id="GO:0030170">
    <property type="term" value="F:pyridoxal phosphate binding"/>
    <property type="evidence" value="ECO:0007669"/>
    <property type="project" value="UniProtKB-UniRule"/>
</dbReference>
<keyword evidence="6 9" id="KW-0808">Transferase</keyword>
<evidence type="ECO:0000256" key="2">
    <source>
        <dbReference type="ARBA" id="ARBA00004982"/>
    </source>
</evidence>
<proteinExistence type="inferred from homology"/>
<dbReference type="InterPro" id="IPR015424">
    <property type="entry name" value="PyrdxlP-dep_Trfase"/>
</dbReference>
<evidence type="ECO:0000256" key="8">
    <source>
        <dbReference type="ARBA" id="ARBA00051934"/>
    </source>
</evidence>
<feature type="binding site" evidence="9">
    <location>
        <position position="143"/>
    </location>
    <ligand>
        <name>substrate</name>
    </ligand>
</feature>
<dbReference type="SUPFAM" id="SSF53383">
    <property type="entry name" value="PLP-dependent transferases"/>
    <property type="match status" value="1"/>
</dbReference>
<keyword evidence="5 9" id="KW-0032">Aminotransferase</keyword>
<dbReference type="KEGG" id="psac:PSM36_3473"/>
<comment type="cofactor">
    <cofactor evidence="1 9">
        <name>pyridoxal 5'-phosphate</name>
        <dbReference type="ChEBI" id="CHEBI:597326"/>
    </cofactor>
</comment>
<feature type="binding site" evidence="9">
    <location>
        <position position="106"/>
    </location>
    <ligand>
        <name>pyridoxal 5'-phosphate</name>
        <dbReference type="ChEBI" id="CHEBI:597326"/>
    </ligand>
</feature>
<feature type="domain" description="Aminotransferase class I/classII large" evidence="10">
    <location>
        <begin position="69"/>
        <end position="431"/>
    </location>
</feature>
<feature type="binding site" evidence="9">
    <location>
        <position position="76"/>
    </location>
    <ligand>
        <name>substrate</name>
    </ligand>
</feature>
<dbReference type="FunFam" id="3.40.640.10:FF:000099">
    <property type="entry name" value="LL-diaminopimelate aminotransferase, chloroplastic"/>
    <property type="match status" value="1"/>
</dbReference>
<dbReference type="STRING" id="1642647.PSM36_3473"/>
<gene>
    <name evidence="9 11" type="primary">dapL</name>
    <name evidence="11" type="ORF">PSM36_3473</name>
</gene>
<evidence type="ECO:0000256" key="5">
    <source>
        <dbReference type="ARBA" id="ARBA00022576"/>
    </source>
</evidence>
<comment type="subunit">
    <text evidence="9">Homodimer.</text>
</comment>
<dbReference type="GO" id="GO:0033362">
    <property type="term" value="P:lysine biosynthetic process via diaminopimelate, diaminopimelate-aminotransferase pathway"/>
    <property type="evidence" value="ECO:0007669"/>
    <property type="project" value="UniProtKB-UniRule"/>
</dbReference>
<feature type="binding site" evidence="9">
    <location>
        <position position="318"/>
    </location>
    <ligand>
        <name>pyridoxal 5'-phosphate</name>
        <dbReference type="ChEBI" id="CHEBI:597326"/>
    </ligand>
</feature>
<feature type="binding site" evidence="9">
    <location>
        <position position="166"/>
    </location>
    <ligand>
        <name>pyridoxal 5'-phosphate</name>
        <dbReference type="ChEBI" id="CHEBI:597326"/>
    </ligand>
</feature>
<comment type="similarity">
    <text evidence="9">Belongs to the class-I pyridoxal-phosphate-dependent aminotransferase family. LL-diaminopimelate aminotransferase subfamily.</text>
</comment>
<dbReference type="InterPro" id="IPR019942">
    <property type="entry name" value="DapL/ALD1"/>
</dbReference>
<protein>
    <recommendedName>
        <fullName evidence="4 9">LL-diaminopimelate aminotransferase</fullName>
        <shortName evidence="9">DAP-AT</shortName>
        <shortName evidence="9">DAP-aminotransferase</shortName>
        <shortName evidence="9">LL-DAP-aminotransferase</shortName>
        <ecNumber evidence="3 9">2.6.1.83</ecNumber>
    </recommendedName>
</protein>
<evidence type="ECO:0000256" key="4">
    <source>
        <dbReference type="ARBA" id="ARBA00018052"/>
    </source>
</evidence>
<dbReference type="AlphaFoldDB" id="A0A1R3T1H5"/>
<evidence type="ECO:0000256" key="7">
    <source>
        <dbReference type="ARBA" id="ARBA00022898"/>
    </source>
</evidence>
<keyword evidence="12" id="KW-1185">Reference proteome</keyword>
<evidence type="ECO:0000259" key="10">
    <source>
        <dbReference type="Pfam" id="PF00155"/>
    </source>
</evidence>
<sequence>MNNVPIISGKKWKDVQVVRFNQSFSISFHQQIEYMFEINENYLQLNESYLFSTIAKRIEKFSASHPEADIIRLGIGDVTLPLPPSVLQAMHNAVDEMGVKETFRGYGPEQGYAFLREKISEVDFRQRGIDISPGEIFVGDGSKSDTGNIGDILGEGNVVAITNPVYPVYLDTNIMRLGKSSQIVLLPCGEENGFLPEIPSHHLDVIYLCYPNNPTGTVMNREQLKQWVDYALENRSLILFDAAYEAFIRDNEIPRSIYEIEGAAACAIEFRSFSKNAGFTGLRCSYTVVPKVLTARSAEGSNISLNGLWNRRQSTKFNGTPYIVQKAAEAVYSPEGQQEVREMVSYYMRNAEMIREGLTEKGWTFFGGKDSPYIWLKCPGGMDSWTFFDRLLQECHIVGTPGVGFGSKGEGYFRLTAFNSHERTAEAVRRIKQWEY</sequence>
<accession>A0A1R3T1H5</accession>
<dbReference type="NCBIfam" id="TIGR03542">
    <property type="entry name" value="DAPAT_plant"/>
    <property type="match status" value="1"/>
</dbReference>
<dbReference type="InterPro" id="IPR004839">
    <property type="entry name" value="Aminotransferase_I/II_large"/>
</dbReference>
<feature type="binding site" evidence="9">
    <location>
        <position position="318"/>
    </location>
    <ligand>
        <name>substrate</name>
    </ligand>
</feature>
<comment type="function">
    <text evidence="9">Involved in the synthesis of meso-diaminopimelate (m-DAP or DL-DAP), required for both lysine and peptidoglycan biosynthesis. Catalyzes the direct conversion of tetrahydrodipicolinate to LL-diaminopimelate.</text>
</comment>
<dbReference type="HAMAP" id="MF_01642">
    <property type="entry name" value="DapL_aminotrans_1"/>
    <property type="match status" value="1"/>
</dbReference>
<evidence type="ECO:0000313" key="11">
    <source>
        <dbReference type="EMBL" id="SCD22256.1"/>
    </source>
</evidence>
<feature type="binding site" evidence="9">
    <location>
        <position position="166"/>
    </location>
    <ligand>
        <name>substrate</name>
    </ligand>
</feature>
<evidence type="ECO:0000256" key="9">
    <source>
        <dbReference type="HAMAP-Rule" id="MF_01642"/>
    </source>
</evidence>
<dbReference type="InterPro" id="IPR015422">
    <property type="entry name" value="PyrdxlP-dep_Trfase_small"/>
</dbReference>
<dbReference type="GO" id="GO:0010285">
    <property type="term" value="F:L,L-diaminopimelate aminotransferase activity"/>
    <property type="evidence" value="ECO:0007669"/>
    <property type="project" value="UniProtKB-UniRule"/>
</dbReference>
<feature type="binding site" evidence="9">
    <location>
        <position position="213"/>
    </location>
    <ligand>
        <name>pyridoxal 5'-phosphate</name>
        <dbReference type="ChEBI" id="CHEBI:597326"/>
    </ligand>
</feature>
<dbReference type="CDD" id="cd00609">
    <property type="entry name" value="AAT_like"/>
    <property type="match status" value="1"/>
</dbReference>
<feature type="binding site" evidence="9">
    <location>
        <position position="49"/>
    </location>
    <ligand>
        <name>substrate</name>
    </ligand>
</feature>
<organism evidence="11 12">
    <name type="scientific">Proteiniphilum saccharofermentans</name>
    <dbReference type="NCBI Taxonomy" id="1642647"/>
    <lineage>
        <taxon>Bacteria</taxon>
        <taxon>Pseudomonadati</taxon>
        <taxon>Bacteroidota</taxon>
        <taxon>Bacteroidia</taxon>
        <taxon>Bacteroidales</taxon>
        <taxon>Dysgonomonadaceae</taxon>
        <taxon>Proteiniphilum</taxon>
    </lineage>
</organism>
<dbReference type="PANTHER" id="PTHR43144">
    <property type="entry name" value="AMINOTRANSFERASE"/>
    <property type="match status" value="1"/>
</dbReference>
<dbReference type="EMBL" id="LT605205">
    <property type="protein sequence ID" value="SCD22256.1"/>
    <property type="molecule type" value="Genomic_DNA"/>
</dbReference>
<evidence type="ECO:0000313" key="12">
    <source>
        <dbReference type="Proteomes" id="UP000187464"/>
    </source>
</evidence>
<dbReference type="UniPathway" id="UPA00034">
    <property type="reaction ID" value="UER00466"/>
</dbReference>
<feature type="modified residue" description="N6-(pyridoxal phosphate)lysine" evidence="9">
    <location>
        <position position="275"/>
    </location>
</feature>